<protein>
    <recommendedName>
        <fullName evidence="1">Aminotransferase-like plant mobile domain-containing protein</fullName>
    </recommendedName>
</protein>
<dbReference type="EMBL" id="ASHM01013691">
    <property type="protein sequence ID" value="PNX95656.1"/>
    <property type="molecule type" value="Genomic_DNA"/>
</dbReference>
<dbReference type="Pfam" id="PF10536">
    <property type="entry name" value="PMD"/>
    <property type="match status" value="1"/>
</dbReference>
<dbReference type="Proteomes" id="UP000236291">
    <property type="component" value="Unassembled WGS sequence"/>
</dbReference>
<name>A0A2K3MY23_TRIPR</name>
<sequence length="171" mass="19282">MAMKGCNKLPTIFDLNKSLQDIIEEVNRKNICLFDILPVVKSDLLVPLLEKLLSYYDHKKNLFDINGHKLAVTLEDILYITGLPIRGKPIMNAPKDKGAFKHVSSIVHNKPGSIKRLKDLAGNTNLETDTRVKAALLVLIACFVIPTYHNHNIKGDFVKFVEKLEDVDNYA</sequence>
<reference evidence="2 3" key="2">
    <citation type="journal article" date="2017" name="Front. Plant Sci.">
        <title>Gene Classification and Mining of Molecular Markers Useful in Red Clover (Trifolium pratense) Breeding.</title>
        <authorList>
            <person name="Istvanek J."/>
            <person name="Dluhosova J."/>
            <person name="Dluhos P."/>
            <person name="Patkova L."/>
            <person name="Nedelnik J."/>
            <person name="Repkova J."/>
        </authorList>
    </citation>
    <scope>NUCLEOTIDE SEQUENCE [LARGE SCALE GENOMIC DNA]</scope>
    <source>
        <strain evidence="3">cv. Tatra</strain>
        <tissue evidence="2">Young leaves</tissue>
    </source>
</reference>
<gene>
    <name evidence="2" type="ORF">L195_g018849</name>
</gene>
<evidence type="ECO:0000313" key="3">
    <source>
        <dbReference type="Proteomes" id="UP000236291"/>
    </source>
</evidence>
<feature type="domain" description="Aminotransferase-like plant mobile" evidence="1">
    <location>
        <begin position="63"/>
        <end position="171"/>
    </location>
</feature>
<proteinExistence type="predicted"/>
<dbReference type="AlphaFoldDB" id="A0A2K3MY23"/>
<reference evidence="2 3" key="1">
    <citation type="journal article" date="2014" name="Am. J. Bot.">
        <title>Genome assembly and annotation for red clover (Trifolium pratense; Fabaceae).</title>
        <authorList>
            <person name="Istvanek J."/>
            <person name="Jaros M."/>
            <person name="Krenek A."/>
            <person name="Repkova J."/>
        </authorList>
    </citation>
    <scope>NUCLEOTIDE SEQUENCE [LARGE SCALE GENOMIC DNA]</scope>
    <source>
        <strain evidence="3">cv. Tatra</strain>
        <tissue evidence="2">Young leaves</tissue>
    </source>
</reference>
<accession>A0A2K3MY23</accession>
<evidence type="ECO:0000313" key="2">
    <source>
        <dbReference type="EMBL" id="PNX95656.1"/>
    </source>
</evidence>
<comment type="caution">
    <text evidence="2">The sequence shown here is derived from an EMBL/GenBank/DDBJ whole genome shotgun (WGS) entry which is preliminary data.</text>
</comment>
<evidence type="ECO:0000259" key="1">
    <source>
        <dbReference type="Pfam" id="PF10536"/>
    </source>
</evidence>
<dbReference type="InterPro" id="IPR019557">
    <property type="entry name" value="AminoTfrase-like_pln_mobile"/>
</dbReference>
<organism evidence="2 3">
    <name type="scientific">Trifolium pratense</name>
    <name type="common">Red clover</name>
    <dbReference type="NCBI Taxonomy" id="57577"/>
    <lineage>
        <taxon>Eukaryota</taxon>
        <taxon>Viridiplantae</taxon>
        <taxon>Streptophyta</taxon>
        <taxon>Embryophyta</taxon>
        <taxon>Tracheophyta</taxon>
        <taxon>Spermatophyta</taxon>
        <taxon>Magnoliopsida</taxon>
        <taxon>eudicotyledons</taxon>
        <taxon>Gunneridae</taxon>
        <taxon>Pentapetalae</taxon>
        <taxon>rosids</taxon>
        <taxon>fabids</taxon>
        <taxon>Fabales</taxon>
        <taxon>Fabaceae</taxon>
        <taxon>Papilionoideae</taxon>
        <taxon>50 kb inversion clade</taxon>
        <taxon>NPAAA clade</taxon>
        <taxon>Hologalegina</taxon>
        <taxon>IRL clade</taxon>
        <taxon>Trifolieae</taxon>
        <taxon>Trifolium</taxon>
    </lineage>
</organism>